<protein>
    <submittedName>
        <fullName evidence="1">Uncharacterized protein</fullName>
    </submittedName>
</protein>
<dbReference type="EMBL" id="MLJW01000019">
    <property type="protein sequence ID" value="OIR11699.1"/>
    <property type="molecule type" value="Genomic_DNA"/>
</dbReference>
<sequence>MTDTGLLFARSGTAQTNFLAVCTYLSQQASEAGLYIPQVKLIGEGFAHKVVSNSPARQHM</sequence>
<reference evidence="1" key="1">
    <citation type="submission" date="2016-10" db="EMBL/GenBank/DDBJ databases">
        <title>Sequence of Gallionella enrichment culture.</title>
        <authorList>
            <person name="Poehlein A."/>
            <person name="Muehling M."/>
            <person name="Daniel R."/>
        </authorList>
    </citation>
    <scope>NUCLEOTIDE SEQUENCE</scope>
</reference>
<dbReference type="AlphaFoldDB" id="A0A1J5SUQ2"/>
<accession>A0A1J5SUQ2</accession>
<comment type="caution">
    <text evidence="1">The sequence shown here is derived from an EMBL/GenBank/DDBJ whole genome shotgun (WGS) entry which is preliminary data.</text>
</comment>
<evidence type="ECO:0000313" key="1">
    <source>
        <dbReference type="EMBL" id="OIR11699.1"/>
    </source>
</evidence>
<proteinExistence type="predicted"/>
<gene>
    <name evidence="1" type="ORF">GALL_65550</name>
</gene>
<organism evidence="1">
    <name type="scientific">mine drainage metagenome</name>
    <dbReference type="NCBI Taxonomy" id="410659"/>
    <lineage>
        <taxon>unclassified sequences</taxon>
        <taxon>metagenomes</taxon>
        <taxon>ecological metagenomes</taxon>
    </lineage>
</organism>
<name>A0A1J5SUQ2_9ZZZZ</name>